<comment type="caution">
    <text evidence="2">The sequence shown here is derived from an EMBL/GenBank/DDBJ whole genome shotgun (WGS) entry which is preliminary data.</text>
</comment>
<dbReference type="SUPFAM" id="SSF56112">
    <property type="entry name" value="Protein kinase-like (PK-like)"/>
    <property type="match status" value="1"/>
</dbReference>
<name>A0A4R5KBU7_9BACL</name>
<dbReference type="PANTHER" id="PTHR21310">
    <property type="entry name" value="AMINOGLYCOSIDE PHOSPHOTRANSFERASE-RELATED-RELATED"/>
    <property type="match status" value="1"/>
</dbReference>
<feature type="domain" description="Aminoglycoside phosphotransferase" evidence="1">
    <location>
        <begin position="28"/>
        <end position="240"/>
    </location>
</feature>
<evidence type="ECO:0000313" key="2">
    <source>
        <dbReference type="EMBL" id="TDF92372.1"/>
    </source>
</evidence>
<dbReference type="Pfam" id="PF01636">
    <property type="entry name" value="APH"/>
    <property type="match status" value="1"/>
</dbReference>
<keyword evidence="2" id="KW-0808">Transferase</keyword>
<evidence type="ECO:0000313" key="3">
    <source>
        <dbReference type="Proteomes" id="UP000295636"/>
    </source>
</evidence>
<accession>A0A4R5KBU7</accession>
<evidence type="ECO:0000259" key="1">
    <source>
        <dbReference type="Pfam" id="PF01636"/>
    </source>
</evidence>
<dbReference type="InterPro" id="IPR011009">
    <property type="entry name" value="Kinase-like_dom_sf"/>
</dbReference>
<dbReference type="Proteomes" id="UP000295636">
    <property type="component" value="Unassembled WGS sequence"/>
</dbReference>
<dbReference type="Gene3D" id="3.90.1200.10">
    <property type="match status" value="1"/>
</dbReference>
<dbReference type="Gene3D" id="3.30.200.150">
    <property type="match status" value="1"/>
</dbReference>
<dbReference type="InterPro" id="IPR002575">
    <property type="entry name" value="Aminoglycoside_PTrfase"/>
</dbReference>
<dbReference type="OrthoDB" id="2568768at2"/>
<dbReference type="InterPro" id="IPR051678">
    <property type="entry name" value="AGP_Transferase"/>
</dbReference>
<proteinExistence type="predicted"/>
<sequence>MDYRKPDIGLTEAMSLLDRYWGRQTDHVTAVSGGNLSSVFFFDSEGKGFVLRVSAIPDAFKRDRCISELLTSQGVPYPRCYKEDTAGPFVFSISDRIEGGVLADLPEAQKNELVPELVGLITRMNQVELGPTSGFGWIGPAGDGTYVSWEAYLHDFYKEDQKGNFWENWHELFRSGFLERDVFEECRARLLHYAPYNAPHRYFVHNDCHAWNLITDGRSLTGIIDGNCLYGDFVIDISIAEGAIPGKDAIQAFQDHYERMGIGIPDFKERLLGARYYKGLDGLRFYAKTGRKSSYDSLRSFLLSLTG</sequence>
<dbReference type="PANTHER" id="PTHR21310:SF15">
    <property type="entry name" value="AMINOGLYCOSIDE PHOSPHOTRANSFERASE DOMAIN-CONTAINING PROTEIN"/>
    <property type="match status" value="1"/>
</dbReference>
<organism evidence="2 3">
    <name type="scientific">Paenibacillus piri</name>
    <dbReference type="NCBI Taxonomy" id="2547395"/>
    <lineage>
        <taxon>Bacteria</taxon>
        <taxon>Bacillati</taxon>
        <taxon>Bacillota</taxon>
        <taxon>Bacilli</taxon>
        <taxon>Bacillales</taxon>
        <taxon>Paenibacillaceae</taxon>
        <taxon>Paenibacillus</taxon>
    </lineage>
</organism>
<reference evidence="2 3" key="1">
    <citation type="submission" date="2019-03" db="EMBL/GenBank/DDBJ databases">
        <title>This is whole genome sequence of Paenibacillus sp MS74 strain.</title>
        <authorList>
            <person name="Trinh H.N."/>
        </authorList>
    </citation>
    <scope>NUCLEOTIDE SEQUENCE [LARGE SCALE GENOMIC DNA]</scope>
    <source>
        <strain evidence="2 3">MS74</strain>
    </source>
</reference>
<keyword evidence="3" id="KW-1185">Reference proteome</keyword>
<gene>
    <name evidence="2" type="ORF">E1757_30375</name>
</gene>
<dbReference type="EMBL" id="SMRT01000021">
    <property type="protein sequence ID" value="TDF92372.1"/>
    <property type="molecule type" value="Genomic_DNA"/>
</dbReference>
<dbReference type="GO" id="GO:0016740">
    <property type="term" value="F:transferase activity"/>
    <property type="evidence" value="ECO:0007669"/>
    <property type="project" value="UniProtKB-KW"/>
</dbReference>
<dbReference type="AlphaFoldDB" id="A0A4R5KBU7"/>
<dbReference type="RefSeq" id="WP_133235356.1">
    <property type="nucleotide sequence ID" value="NZ_SMRT01000021.1"/>
</dbReference>
<protein>
    <submittedName>
        <fullName evidence="2">Aminoglycoside phosphotransferase family protein</fullName>
    </submittedName>
</protein>